<protein>
    <submittedName>
        <fullName evidence="1">Uncharacterized protein</fullName>
    </submittedName>
</protein>
<dbReference type="EMBL" id="LR796235">
    <property type="protein sequence ID" value="CAB4130118.1"/>
    <property type="molecule type" value="Genomic_DNA"/>
</dbReference>
<proteinExistence type="predicted"/>
<sequence>MNNNLSTIPPDDMSNPISITDILKNVRVVTDPLRDVVAVTLYYEGEKVGKMEYRKASSTYQGDMKILTLYSLTPEFMELFKGQENPIRILDNHVKGFV</sequence>
<gene>
    <name evidence="1" type="ORF">UFOVP117_264</name>
</gene>
<accession>A0A6J5L5W5</accession>
<evidence type="ECO:0000313" key="1">
    <source>
        <dbReference type="EMBL" id="CAB4130118.1"/>
    </source>
</evidence>
<name>A0A6J5L5W5_9CAUD</name>
<organism evidence="1">
    <name type="scientific">uncultured Caudovirales phage</name>
    <dbReference type="NCBI Taxonomy" id="2100421"/>
    <lineage>
        <taxon>Viruses</taxon>
        <taxon>Duplodnaviria</taxon>
        <taxon>Heunggongvirae</taxon>
        <taxon>Uroviricota</taxon>
        <taxon>Caudoviricetes</taxon>
        <taxon>Peduoviridae</taxon>
        <taxon>Maltschvirus</taxon>
        <taxon>Maltschvirus maltsch</taxon>
    </lineage>
</organism>
<reference evidence="1" key="1">
    <citation type="submission" date="2020-04" db="EMBL/GenBank/DDBJ databases">
        <authorList>
            <person name="Chiriac C."/>
            <person name="Salcher M."/>
            <person name="Ghai R."/>
            <person name="Kavagutti S V."/>
        </authorList>
    </citation>
    <scope>NUCLEOTIDE SEQUENCE</scope>
</reference>